<name>B7AQR5_9FIRM</name>
<protein>
    <recommendedName>
        <fullName evidence="2">Zinc-ribbon domain-containing protein</fullName>
    </recommendedName>
</protein>
<sequence length="560" mass="60468">MGGVDMFCPKCGNEVEQGAMFCPKCGNMLMPQEPVDLTKSMSDSVGPVQNSGNGYGAQPVQQPYQPVQPPVGKHVEPKKSKAPLIAAIIALIVVALGVAGFCMRSTLAMIINPEEQVKEALKSSAGNLQTSFDTVMSDSSLASTQVAGKNDFTYSLHIDRATVNGSDYLSYVKADTLNMHLQMSPEDKVIAGTMGLAQGTGKSSVIEMKIYMDTNNVYFSIPALCSKSFYMKTDDVFRDSGISYSDMFSYMGKAASTSNISAYSGIIQAVVKDVFGAVDSFIDELSYDKLGRVTFNGEQGDVKATQFAITVTEQNVKNFANNVIENVFNDDTLKPYLAFVSGYVTKDTCKNAVTNAELGFGQFVVNAAITNKKELVSVSFDTNSITTYKGSAFKAELKLLGREKKNDCIYVNIGSDELDMDAMASSSGDNIKIDVKVTPKSGNISNQYLRLYMDAAMKGMDASSGSLVINSLTLDGNIDGTSLDVAMSGSADYKQISSLDFRSSDFANAINASRMTASQENEVSSEVIKNISVLKNVLSDDMYNNIYRQMFGSSSIKSFY</sequence>
<dbReference type="eggNOG" id="ENOG5030VCI">
    <property type="taxonomic scope" value="Bacteria"/>
</dbReference>
<keyword evidence="4" id="KW-1185">Reference proteome</keyword>
<evidence type="ECO:0000313" key="3">
    <source>
        <dbReference type="EMBL" id="EEC58037.1"/>
    </source>
</evidence>
<keyword evidence="1" id="KW-0812">Transmembrane</keyword>
<evidence type="ECO:0000256" key="1">
    <source>
        <dbReference type="SAM" id="Phobius"/>
    </source>
</evidence>
<accession>B7AQR5</accession>
<keyword evidence="1" id="KW-0472">Membrane</keyword>
<dbReference type="Pfam" id="PF13240">
    <property type="entry name" value="Zn_Ribbon_1"/>
    <property type="match status" value="1"/>
</dbReference>
<dbReference type="Proteomes" id="UP000003136">
    <property type="component" value="Unassembled WGS sequence"/>
</dbReference>
<reference evidence="3 4" key="1">
    <citation type="submission" date="2008-11" db="EMBL/GenBank/DDBJ databases">
        <title>Draft genome sequence of Bacteroides pectinophilus (ATCC 43243).</title>
        <authorList>
            <person name="Sudarsanam P."/>
            <person name="Ley R."/>
            <person name="Guruge J."/>
            <person name="Turnbaugh P.J."/>
            <person name="Mahowald M."/>
            <person name="Liep D."/>
            <person name="Gordon J."/>
        </authorList>
    </citation>
    <scope>NUCLEOTIDE SEQUENCE [LARGE SCALE GENOMIC DNA]</scope>
    <source>
        <strain evidence="3 4">ATCC 43243</strain>
    </source>
</reference>
<dbReference type="InterPro" id="IPR026870">
    <property type="entry name" value="Zinc_ribbon_dom"/>
</dbReference>
<dbReference type="STRING" id="483218.BACPEC_01022"/>
<dbReference type="EMBL" id="ABVQ01000035">
    <property type="protein sequence ID" value="EEC58037.1"/>
    <property type="molecule type" value="Genomic_DNA"/>
</dbReference>
<feature type="domain" description="Zinc-ribbon" evidence="2">
    <location>
        <begin position="7"/>
        <end position="28"/>
    </location>
</feature>
<keyword evidence="1" id="KW-1133">Transmembrane helix</keyword>
<dbReference type="HOGENOM" id="CLU_481242_0_0_9"/>
<proteinExistence type="predicted"/>
<organism evidence="3 4">
    <name type="scientific">[Bacteroides] pectinophilus ATCC 43243</name>
    <dbReference type="NCBI Taxonomy" id="483218"/>
    <lineage>
        <taxon>Bacteria</taxon>
        <taxon>Bacillati</taxon>
        <taxon>Bacillota</taxon>
        <taxon>Clostridia</taxon>
        <taxon>Eubacteriales</taxon>
    </lineage>
</organism>
<feature type="transmembrane region" description="Helical" evidence="1">
    <location>
        <begin position="82"/>
        <end position="101"/>
    </location>
</feature>
<comment type="caution">
    <text evidence="3">The sequence shown here is derived from an EMBL/GenBank/DDBJ whole genome shotgun (WGS) entry which is preliminary data.</text>
</comment>
<evidence type="ECO:0000313" key="4">
    <source>
        <dbReference type="Proteomes" id="UP000003136"/>
    </source>
</evidence>
<dbReference type="AlphaFoldDB" id="B7AQR5"/>
<evidence type="ECO:0000259" key="2">
    <source>
        <dbReference type="Pfam" id="PF13240"/>
    </source>
</evidence>
<gene>
    <name evidence="3" type="ORF">BACPEC_01022</name>
</gene>
<reference evidence="3 4" key="2">
    <citation type="submission" date="2008-11" db="EMBL/GenBank/DDBJ databases">
        <authorList>
            <person name="Fulton L."/>
            <person name="Clifton S."/>
            <person name="Fulton B."/>
            <person name="Xu J."/>
            <person name="Minx P."/>
            <person name="Pepin K.H."/>
            <person name="Johnson M."/>
            <person name="Bhonagiri V."/>
            <person name="Nash W.E."/>
            <person name="Mardis E.R."/>
            <person name="Wilson R.K."/>
        </authorList>
    </citation>
    <scope>NUCLEOTIDE SEQUENCE [LARGE SCALE GENOMIC DNA]</scope>
    <source>
        <strain evidence="3 4">ATCC 43243</strain>
    </source>
</reference>